<keyword evidence="2" id="KW-0238">DNA-binding</keyword>
<gene>
    <name evidence="5" type="ORF">ANSO36C_60300</name>
</gene>
<dbReference type="EMBL" id="AP025732">
    <property type="protein sequence ID" value="BDI20228.1"/>
    <property type="molecule type" value="Genomic_DNA"/>
</dbReference>
<evidence type="ECO:0000256" key="2">
    <source>
        <dbReference type="ARBA" id="ARBA00023125"/>
    </source>
</evidence>
<dbReference type="InterPro" id="IPR014710">
    <property type="entry name" value="RmlC-like_jellyroll"/>
</dbReference>
<dbReference type="PANTHER" id="PTHR24567">
    <property type="entry name" value="CRP FAMILY TRANSCRIPTIONAL REGULATORY PROTEIN"/>
    <property type="match status" value="1"/>
</dbReference>
<organism evidence="5 6">
    <name type="scientific">Nostoc cf. commune SO-36</name>
    <dbReference type="NCBI Taxonomy" id="449208"/>
    <lineage>
        <taxon>Bacteria</taxon>
        <taxon>Bacillati</taxon>
        <taxon>Cyanobacteriota</taxon>
        <taxon>Cyanophyceae</taxon>
        <taxon>Nostocales</taxon>
        <taxon>Nostocaceae</taxon>
        <taxon>Nostoc</taxon>
    </lineage>
</organism>
<dbReference type="SUPFAM" id="SSF46785">
    <property type="entry name" value="Winged helix' DNA-binding domain"/>
    <property type="match status" value="1"/>
</dbReference>
<protein>
    <submittedName>
        <fullName evidence="5">Crp/Fnr family transcriptional regulator</fullName>
    </submittedName>
</protein>
<dbReference type="InterPro" id="IPR000595">
    <property type="entry name" value="cNMP-bd_dom"/>
</dbReference>
<proteinExistence type="predicted"/>
<dbReference type="Proteomes" id="UP001055453">
    <property type="component" value="Chromosome"/>
</dbReference>
<evidence type="ECO:0000256" key="1">
    <source>
        <dbReference type="ARBA" id="ARBA00023015"/>
    </source>
</evidence>
<dbReference type="InterPro" id="IPR036390">
    <property type="entry name" value="WH_DNA-bd_sf"/>
</dbReference>
<evidence type="ECO:0000313" key="6">
    <source>
        <dbReference type="Proteomes" id="UP001055453"/>
    </source>
</evidence>
<keyword evidence="3" id="KW-0804">Transcription</keyword>
<dbReference type="InterPro" id="IPR012318">
    <property type="entry name" value="HTH_CRP"/>
</dbReference>
<feature type="domain" description="Cyclic nucleotide-binding" evidence="4">
    <location>
        <begin position="5"/>
        <end position="126"/>
    </location>
</feature>
<evidence type="ECO:0000259" key="4">
    <source>
        <dbReference type="SMART" id="SM00100"/>
    </source>
</evidence>
<dbReference type="CDD" id="cd00038">
    <property type="entry name" value="CAP_ED"/>
    <property type="match status" value="1"/>
</dbReference>
<dbReference type="InterPro" id="IPR018490">
    <property type="entry name" value="cNMP-bd_dom_sf"/>
</dbReference>
<dbReference type="InterPro" id="IPR050397">
    <property type="entry name" value="Env_Response_Regulators"/>
</dbReference>
<sequence>MKNQLLAALPSEEYSRLVAYMEVVPLELKQELYLRNQPIKYVYFLNYGVASMLTVMTDGSAIEVATVGNEGMVGLPVFLGAEKVPGECFIQVCGSGLRMRVDAFKTHVTVTSPLYDILQRYTQALFNQIAQSAACNRLHSIEQRMCRWLLMTADRVETDTFAMTQEFLSKMLGVNRSTVSLTASILQRAGLIEYVRGQMTILDRSGVEDITCECYQVVRGEFKRLLNGN</sequence>
<keyword evidence="1" id="KW-0805">Transcription regulation</keyword>
<dbReference type="PANTHER" id="PTHR24567:SF74">
    <property type="entry name" value="HTH-TYPE TRANSCRIPTIONAL REGULATOR ARCR"/>
    <property type="match status" value="1"/>
</dbReference>
<dbReference type="SMART" id="SM00100">
    <property type="entry name" value="cNMP"/>
    <property type="match status" value="1"/>
</dbReference>
<evidence type="ECO:0000313" key="5">
    <source>
        <dbReference type="EMBL" id="BDI20228.1"/>
    </source>
</evidence>
<dbReference type="RefSeq" id="WP_251957659.1">
    <property type="nucleotide sequence ID" value="NZ_AP025732.1"/>
</dbReference>
<evidence type="ECO:0000256" key="3">
    <source>
        <dbReference type="ARBA" id="ARBA00023163"/>
    </source>
</evidence>
<reference evidence="5" key="1">
    <citation type="submission" date="2022-04" db="EMBL/GenBank/DDBJ databases">
        <title>Complete genome sequence of a cyanobacterium, Nostoc sp. SO-36, isolated in Antarctica.</title>
        <authorList>
            <person name="Kanesaki Y."/>
            <person name="Effendi D."/>
            <person name="Sakamoto T."/>
            <person name="Ohtani S."/>
            <person name="Awai K."/>
        </authorList>
    </citation>
    <scope>NUCLEOTIDE SEQUENCE</scope>
    <source>
        <strain evidence="5">SO-36</strain>
    </source>
</reference>
<dbReference type="Pfam" id="PF13545">
    <property type="entry name" value="HTH_Crp_2"/>
    <property type="match status" value="1"/>
</dbReference>
<dbReference type="SUPFAM" id="SSF51206">
    <property type="entry name" value="cAMP-binding domain-like"/>
    <property type="match status" value="1"/>
</dbReference>
<name>A0ABM7ZAG8_NOSCO</name>
<accession>A0ABM7ZAG8</accession>
<keyword evidence="6" id="KW-1185">Reference proteome</keyword>
<dbReference type="Gene3D" id="2.60.120.10">
    <property type="entry name" value="Jelly Rolls"/>
    <property type="match status" value="1"/>
</dbReference>